<keyword evidence="2" id="KW-0813">Transport</keyword>
<evidence type="ECO:0000256" key="1">
    <source>
        <dbReference type="ARBA" id="ARBA00004115"/>
    </source>
</evidence>
<dbReference type="InterPro" id="IPR017937">
    <property type="entry name" value="Thioredoxin_CS"/>
</dbReference>
<proteinExistence type="predicted"/>
<dbReference type="PROSITE" id="PS50222">
    <property type="entry name" value="EF_HAND_2"/>
    <property type="match status" value="1"/>
</dbReference>
<dbReference type="PROSITE" id="PS51352">
    <property type="entry name" value="THIOREDOXIN_2"/>
    <property type="match status" value="1"/>
</dbReference>
<name>A0A9W6ZD36_9STRA</name>
<dbReference type="InterPro" id="IPR013766">
    <property type="entry name" value="Thioredoxin_domain"/>
</dbReference>
<dbReference type="SUPFAM" id="SSF47473">
    <property type="entry name" value="EF-hand"/>
    <property type="match status" value="1"/>
</dbReference>
<dbReference type="PRINTS" id="PR00421">
    <property type="entry name" value="THIOREDOXIN"/>
</dbReference>
<evidence type="ECO:0000259" key="13">
    <source>
        <dbReference type="PROSITE" id="PS50222"/>
    </source>
</evidence>
<evidence type="ECO:0000256" key="12">
    <source>
        <dbReference type="SAM" id="Phobius"/>
    </source>
</evidence>
<evidence type="ECO:0000256" key="3">
    <source>
        <dbReference type="ARBA" id="ARBA00022553"/>
    </source>
</evidence>
<evidence type="ECO:0000256" key="8">
    <source>
        <dbReference type="ARBA" id="ARBA00022989"/>
    </source>
</evidence>
<dbReference type="PROSITE" id="PS00194">
    <property type="entry name" value="THIOREDOXIN_1"/>
    <property type="match status" value="1"/>
</dbReference>
<keyword evidence="9 12" id="KW-0472">Membrane</keyword>
<dbReference type="InterPro" id="IPR011992">
    <property type="entry name" value="EF-hand-dom_pair"/>
</dbReference>
<keyword evidence="3" id="KW-0597">Phosphoprotein</keyword>
<dbReference type="InterPro" id="IPR052454">
    <property type="entry name" value="TMX_domain-containing"/>
</dbReference>
<keyword evidence="10" id="KW-1015">Disulfide bond</keyword>
<organism evidence="15 16">
    <name type="scientific">Triparma retinervis</name>
    <dbReference type="NCBI Taxonomy" id="2557542"/>
    <lineage>
        <taxon>Eukaryota</taxon>
        <taxon>Sar</taxon>
        <taxon>Stramenopiles</taxon>
        <taxon>Ochrophyta</taxon>
        <taxon>Bolidophyceae</taxon>
        <taxon>Parmales</taxon>
        <taxon>Triparmaceae</taxon>
        <taxon>Triparma</taxon>
    </lineage>
</organism>
<evidence type="ECO:0000256" key="4">
    <source>
        <dbReference type="ARBA" id="ARBA00022692"/>
    </source>
</evidence>
<dbReference type="GO" id="GO:0005789">
    <property type="term" value="C:endoplasmic reticulum membrane"/>
    <property type="evidence" value="ECO:0007669"/>
    <property type="project" value="UniProtKB-SubCell"/>
</dbReference>
<dbReference type="AlphaFoldDB" id="A0A9W6ZD36"/>
<feature type="transmembrane region" description="Helical" evidence="12">
    <location>
        <begin position="142"/>
        <end position="165"/>
    </location>
</feature>
<accession>A0A9W6ZD36</accession>
<keyword evidence="8 12" id="KW-1133">Transmembrane helix</keyword>
<evidence type="ECO:0000256" key="10">
    <source>
        <dbReference type="ARBA" id="ARBA00023157"/>
    </source>
</evidence>
<dbReference type="Pfam" id="PF00085">
    <property type="entry name" value="Thioredoxin"/>
    <property type="match status" value="1"/>
</dbReference>
<dbReference type="GO" id="GO:0015036">
    <property type="term" value="F:disulfide oxidoreductase activity"/>
    <property type="evidence" value="ECO:0007669"/>
    <property type="project" value="TreeGrafter"/>
</dbReference>
<comment type="caution">
    <text evidence="15">The sequence shown here is derived from an EMBL/GenBank/DDBJ whole genome shotgun (WGS) entry which is preliminary data.</text>
</comment>
<keyword evidence="7" id="KW-0249">Electron transport</keyword>
<dbReference type="Gene3D" id="3.40.30.10">
    <property type="entry name" value="Glutaredoxin"/>
    <property type="match status" value="1"/>
</dbReference>
<dbReference type="PANTHER" id="PTHR46107:SF3">
    <property type="entry name" value="THIOREDOXIN DOMAIN-CONTAINING PROTEIN"/>
    <property type="match status" value="1"/>
</dbReference>
<dbReference type="InterPro" id="IPR036249">
    <property type="entry name" value="Thioredoxin-like_sf"/>
</dbReference>
<gene>
    <name evidence="15" type="ORF">TrRE_jg12029</name>
</gene>
<dbReference type="Gene3D" id="1.10.238.10">
    <property type="entry name" value="EF-hand"/>
    <property type="match status" value="1"/>
</dbReference>
<evidence type="ECO:0000313" key="16">
    <source>
        <dbReference type="Proteomes" id="UP001165082"/>
    </source>
</evidence>
<feature type="domain" description="Thioredoxin" evidence="14">
    <location>
        <begin position="1"/>
        <end position="100"/>
    </location>
</feature>
<evidence type="ECO:0000256" key="5">
    <source>
        <dbReference type="ARBA" id="ARBA00022729"/>
    </source>
</evidence>
<evidence type="ECO:0000256" key="6">
    <source>
        <dbReference type="ARBA" id="ARBA00022824"/>
    </source>
</evidence>
<keyword evidence="11" id="KW-0676">Redox-active center</keyword>
<protein>
    <submittedName>
        <fullName evidence="15">Uncharacterized protein</fullName>
    </submittedName>
</protein>
<dbReference type="CDD" id="cd02961">
    <property type="entry name" value="PDI_a_family"/>
    <property type="match status" value="1"/>
</dbReference>
<keyword evidence="6" id="KW-0256">Endoplasmic reticulum</keyword>
<dbReference type="EMBL" id="BRXZ01001888">
    <property type="protein sequence ID" value="GMH48893.1"/>
    <property type="molecule type" value="Genomic_DNA"/>
</dbReference>
<dbReference type="InterPro" id="IPR002048">
    <property type="entry name" value="EF_hand_dom"/>
</dbReference>
<reference evidence="15" key="1">
    <citation type="submission" date="2022-07" db="EMBL/GenBank/DDBJ databases">
        <title>Genome analysis of Parmales, a sister group of diatoms, reveals the evolutionary specialization of diatoms from phago-mixotrophs to photoautotrophs.</title>
        <authorList>
            <person name="Ban H."/>
            <person name="Sato S."/>
            <person name="Yoshikawa S."/>
            <person name="Kazumasa Y."/>
            <person name="Nakamura Y."/>
            <person name="Ichinomiya M."/>
            <person name="Saitoh K."/>
            <person name="Sato N."/>
            <person name="Blanc-Mathieu R."/>
            <person name="Endo H."/>
            <person name="Kuwata A."/>
            <person name="Ogata H."/>
        </authorList>
    </citation>
    <scope>NUCLEOTIDE SEQUENCE</scope>
</reference>
<dbReference type="GO" id="GO:0005509">
    <property type="term" value="F:calcium ion binding"/>
    <property type="evidence" value="ECO:0007669"/>
    <property type="project" value="InterPro"/>
</dbReference>
<evidence type="ECO:0000256" key="2">
    <source>
        <dbReference type="ARBA" id="ARBA00022448"/>
    </source>
</evidence>
<evidence type="ECO:0000256" key="9">
    <source>
        <dbReference type="ARBA" id="ARBA00023136"/>
    </source>
</evidence>
<evidence type="ECO:0000256" key="11">
    <source>
        <dbReference type="ARBA" id="ARBA00023284"/>
    </source>
</evidence>
<feature type="domain" description="EF-hand" evidence="13">
    <location>
        <begin position="190"/>
        <end position="224"/>
    </location>
</feature>
<dbReference type="SUPFAM" id="SSF52833">
    <property type="entry name" value="Thioredoxin-like"/>
    <property type="match status" value="1"/>
</dbReference>
<comment type="subcellular location">
    <subcellularLocation>
        <location evidence="1">Endoplasmic reticulum membrane</location>
        <topology evidence="1">Single-pass type I membrane protein</topology>
    </subcellularLocation>
</comment>
<keyword evidence="16" id="KW-1185">Reference proteome</keyword>
<evidence type="ECO:0000256" key="7">
    <source>
        <dbReference type="ARBA" id="ARBA00022982"/>
    </source>
</evidence>
<dbReference type="PANTHER" id="PTHR46107">
    <property type="entry name" value="DUMPY: SHORTER THAN WILD-TYPE"/>
    <property type="match status" value="1"/>
</dbReference>
<dbReference type="Proteomes" id="UP001165082">
    <property type="component" value="Unassembled WGS sequence"/>
</dbReference>
<evidence type="ECO:0000259" key="14">
    <source>
        <dbReference type="PROSITE" id="PS51352"/>
    </source>
</evidence>
<keyword evidence="5" id="KW-0732">Signal</keyword>
<sequence length="224" mass="24419">MNWAQEVQGDYLIKFYAPWCGHCRRMEPMYLELSTSLSSSGSPTKCGKVDGTSERGLSAVFDISGFPTLYYVSPDNKSIYKYRGSRSVQALTAYVGGGFREDSPLSFWTGPFGIVGRMKWGLLHIGGIVWKLYGLLEPKLGMWAAGAVVGVGGMITMSVGIVGCMRRTTFAPPDLHRGNAEAPKVSGDDFTDEGLEEVFATFDKDGNATIEKDEMESFVKAYGG</sequence>
<keyword evidence="4 12" id="KW-0812">Transmembrane</keyword>
<evidence type="ECO:0000313" key="15">
    <source>
        <dbReference type="EMBL" id="GMH48893.1"/>
    </source>
</evidence>
<dbReference type="OrthoDB" id="427280at2759"/>